<proteinExistence type="predicted"/>
<organism evidence="2 3">
    <name type="scientific">Oceanibaculum indicum P24</name>
    <dbReference type="NCBI Taxonomy" id="1207063"/>
    <lineage>
        <taxon>Bacteria</taxon>
        <taxon>Pseudomonadati</taxon>
        <taxon>Pseudomonadota</taxon>
        <taxon>Alphaproteobacteria</taxon>
        <taxon>Rhodospirillales</taxon>
        <taxon>Oceanibaculaceae</taxon>
        <taxon>Oceanibaculum</taxon>
    </lineage>
</organism>
<reference evidence="2 3" key="1">
    <citation type="journal article" date="2012" name="J. Bacteriol.">
        <title>Genome Sequence of Oceanibaculum indicum Type Strain P24.</title>
        <authorList>
            <person name="Lai Q."/>
            <person name="Shao Z."/>
        </authorList>
    </citation>
    <scope>NUCLEOTIDE SEQUENCE [LARGE SCALE GENOMIC DNA]</scope>
    <source>
        <strain evidence="2 3">P24</strain>
    </source>
</reference>
<evidence type="ECO:0000313" key="3">
    <source>
        <dbReference type="Proteomes" id="UP000006746"/>
    </source>
</evidence>
<protein>
    <submittedName>
        <fullName evidence="2">Uncharacterized protein</fullName>
    </submittedName>
</protein>
<comment type="caution">
    <text evidence="2">The sequence shown here is derived from an EMBL/GenBank/DDBJ whole genome shotgun (WGS) entry which is preliminary data.</text>
</comment>
<sequence>RRPRRSRSADAETPEAVAAPEAGDNAEQPAAPVRRRRAPRVRSADAEQGTLPVEEESGAA</sequence>
<gene>
    <name evidence="2" type="ORF">P24_16622</name>
</gene>
<feature type="region of interest" description="Disordered" evidence="1">
    <location>
        <begin position="1"/>
        <end position="60"/>
    </location>
</feature>
<dbReference type="RefSeq" id="WP_008945926.1">
    <property type="nucleotide sequence ID" value="NZ_AMRL01000030.1"/>
</dbReference>
<evidence type="ECO:0000256" key="1">
    <source>
        <dbReference type="SAM" id="MobiDB-lite"/>
    </source>
</evidence>
<feature type="non-terminal residue" evidence="2">
    <location>
        <position position="1"/>
    </location>
</feature>
<evidence type="ECO:0000313" key="2">
    <source>
        <dbReference type="EMBL" id="EKE69437.1"/>
    </source>
</evidence>
<keyword evidence="3" id="KW-1185">Reference proteome</keyword>
<name>K2J3H0_9PROT</name>
<dbReference type="AlphaFoldDB" id="K2J3H0"/>
<accession>K2J3H0</accession>
<dbReference type="Proteomes" id="UP000006746">
    <property type="component" value="Unassembled WGS sequence"/>
</dbReference>
<dbReference type="EMBL" id="AMRL01000030">
    <property type="protein sequence ID" value="EKE69437.1"/>
    <property type="molecule type" value="Genomic_DNA"/>
</dbReference>